<keyword evidence="1" id="KW-0812">Transmembrane</keyword>
<evidence type="ECO:0000259" key="2">
    <source>
        <dbReference type="Pfam" id="PF02517"/>
    </source>
</evidence>
<dbReference type="GO" id="GO:0016787">
    <property type="term" value="F:hydrolase activity"/>
    <property type="evidence" value="ECO:0007669"/>
    <property type="project" value="UniProtKB-KW"/>
</dbReference>
<dbReference type="InterPro" id="IPR003675">
    <property type="entry name" value="Rce1/LyrA-like_dom"/>
</dbReference>
<feature type="transmembrane region" description="Helical" evidence="1">
    <location>
        <begin position="83"/>
        <end position="108"/>
    </location>
</feature>
<feature type="domain" description="CAAX prenyl protease 2/Lysostaphin resistance protein A-like" evidence="2">
    <location>
        <begin position="134"/>
        <end position="229"/>
    </location>
</feature>
<evidence type="ECO:0000313" key="4">
    <source>
        <dbReference type="Proteomes" id="UP001626549"/>
    </source>
</evidence>
<feature type="transmembrane region" description="Helical" evidence="1">
    <location>
        <begin position="217"/>
        <end position="237"/>
    </location>
</feature>
<feature type="transmembrane region" description="Helical" evidence="1">
    <location>
        <begin position="44"/>
        <end position="62"/>
    </location>
</feature>
<accession>A0ABZ0IBS7</accession>
<organism evidence="3 4">
    <name type="scientific">Congregibacter brevis</name>
    <dbReference type="NCBI Taxonomy" id="3081201"/>
    <lineage>
        <taxon>Bacteria</taxon>
        <taxon>Pseudomonadati</taxon>
        <taxon>Pseudomonadota</taxon>
        <taxon>Gammaproteobacteria</taxon>
        <taxon>Cellvibrionales</taxon>
        <taxon>Halieaceae</taxon>
        <taxon>Congregibacter</taxon>
    </lineage>
</organism>
<sequence length="243" mass="26247">MQTPSLEEPKATKLSRSQQTVFEVFVVLGVMLLVKDVADRFNAIGAGSIAMWCGIFVASYFMSKKGVSWKDRGLTLPVGAKSWLKSVGLALLTVVAVLLFMGLVMPLMSELLGVHIPESATDRFEFFLGQPMVFFIYLIVVIWIGAAVGEELLMRGFLLNSLIELFGDHKKAVTAAVLLHAVVFGMLHISQGVPGIIGTGGVAVVFAVVYLLNGKKLFPLIIAHGLINSISITAYYLSDGNIT</sequence>
<evidence type="ECO:0000256" key="1">
    <source>
        <dbReference type="SAM" id="Phobius"/>
    </source>
</evidence>
<dbReference type="Proteomes" id="UP001626549">
    <property type="component" value="Chromosome"/>
</dbReference>
<dbReference type="EC" id="3.4.-.-" evidence="3"/>
<dbReference type="EMBL" id="CP136865">
    <property type="protein sequence ID" value="WOJ96972.1"/>
    <property type="molecule type" value="Genomic_DNA"/>
</dbReference>
<reference evidence="3 4" key="1">
    <citation type="submission" date="2023-10" db="EMBL/GenBank/DDBJ databases">
        <title>Two novel species belonging to the OM43/NOR5 clade.</title>
        <authorList>
            <person name="Park M."/>
        </authorList>
    </citation>
    <scope>NUCLEOTIDE SEQUENCE [LARGE SCALE GENOMIC DNA]</scope>
    <source>
        <strain evidence="3 4">IMCC45268</strain>
    </source>
</reference>
<evidence type="ECO:0000313" key="3">
    <source>
        <dbReference type="EMBL" id="WOJ96972.1"/>
    </source>
</evidence>
<gene>
    <name evidence="3" type="ORF">R0137_00015</name>
</gene>
<keyword evidence="4" id="KW-1185">Reference proteome</keyword>
<protein>
    <submittedName>
        <fullName evidence="3">CPBP family intramembrane glutamic endopeptidase</fullName>
        <ecNumber evidence="3">3.4.-.-</ecNumber>
    </submittedName>
</protein>
<feature type="transmembrane region" description="Helical" evidence="1">
    <location>
        <begin position="195"/>
        <end position="212"/>
    </location>
</feature>
<dbReference type="PANTHER" id="PTHR36435">
    <property type="entry name" value="SLR1288 PROTEIN"/>
    <property type="match status" value="1"/>
</dbReference>
<feature type="transmembrane region" description="Helical" evidence="1">
    <location>
        <begin position="128"/>
        <end position="149"/>
    </location>
</feature>
<dbReference type="InterPro" id="IPR052710">
    <property type="entry name" value="CAAX_protease"/>
</dbReference>
<keyword evidence="3" id="KW-0378">Hydrolase</keyword>
<name>A0ABZ0IBS7_9GAMM</name>
<proteinExistence type="predicted"/>
<keyword evidence="1" id="KW-0472">Membrane</keyword>
<feature type="transmembrane region" description="Helical" evidence="1">
    <location>
        <begin position="20"/>
        <end position="38"/>
    </location>
</feature>
<dbReference type="RefSeq" id="WP_407327658.1">
    <property type="nucleotide sequence ID" value="NZ_CP136865.1"/>
</dbReference>
<dbReference type="PANTHER" id="PTHR36435:SF1">
    <property type="entry name" value="CAAX AMINO TERMINAL PROTEASE FAMILY PROTEIN"/>
    <property type="match status" value="1"/>
</dbReference>
<keyword evidence="1" id="KW-1133">Transmembrane helix</keyword>
<dbReference type="Pfam" id="PF02517">
    <property type="entry name" value="Rce1-like"/>
    <property type="match status" value="1"/>
</dbReference>